<evidence type="ECO:0000313" key="2">
    <source>
        <dbReference type="Proteomes" id="UP001143910"/>
    </source>
</evidence>
<proteinExistence type="predicted"/>
<evidence type="ECO:0000313" key="1">
    <source>
        <dbReference type="EMBL" id="KAJ2983473.1"/>
    </source>
</evidence>
<dbReference type="EMBL" id="JANJQO010000028">
    <property type="protein sequence ID" value="KAJ2983473.1"/>
    <property type="molecule type" value="Genomic_DNA"/>
</dbReference>
<protein>
    <submittedName>
        <fullName evidence="1">Uncharacterized protein</fullName>
    </submittedName>
</protein>
<sequence length="409" mass="44877">MTTTTLTPTHHRAAAAPPLDVSTDLSKADDADEAGGGSRKRSFSVSSATGSLKHKVVNLKKRAKVFPDWMTRNSSSAGTGPSTSSGTKTEPSNPVAPSGEEKGRMTRSATAAAARLVSGTNETGSLQTGGTGGQQGPHGSFAAIMTFSPPENKDAKHSRRNLERQIDGRDFERCIVTGKVMTIERAHIVPYSVNQDGGALAYVPPVLAIAERLLGTSFSSTVRALIGSVGASDKPFNVITLHIGLHKLWDVKGLIGFKPCYIDVERQRSGNDVFFATFSFHWLFKNQLDCQNAVPLKLRDNNYCIQMTQQSDEFETLRPRIYEHVYTGMQPPYDVRRLEDGQVCRVQFRDRSSAVNMLKMLELRWAASRLLCLSGAAGEDFSQSYDDDDSDFEFGSRSLLDNWPEMRES</sequence>
<organism evidence="1 2">
    <name type="scientific">Zarea fungicola</name>
    <dbReference type="NCBI Taxonomy" id="93591"/>
    <lineage>
        <taxon>Eukaryota</taxon>
        <taxon>Fungi</taxon>
        <taxon>Dikarya</taxon>
        <taxon>Ascomycota</taxon>
        <taxon>Pezizomycotina</taxon>
        <taxon>Sordariomycetes</taxon>
        <taxon>Hypocreomycetidae</taxon>
        <taxon>Hypocreales</taxon>
        <taxon>Cordycipitaceae</taxon>
        <taxon>Zarea</taxon>
    </lineage>
</organism>
<name>A0ACC1NWG3_9HYPO</name>
<comment type="caution">
    <text evidence="1">The sequence shown here is derived from an EMBL/GenBank/DDBJ whole genome shotgun (WGS) entry which is preliminary data.</text>
</comment>
<accession>A0ACC1NWG3</accession>
<gene>
    <name evidence="1" type="ORF">NQ176_g674</name>
</gene>
<dbReference type="Proteomes" id="UP001143910">
    <property type="component" value="Unassembled WGS sequence"/>
</dbReference>
<reference evidence="1" key="1">
    <citation type="submission" date="2022-08" db="EMBL/GenBank/DDBJ databases">
        <title>Genome Sequence of Lecanicillium fungicola.</title>
        <authorList>
            <person name="Buettner E."/>
        </authorList>
    </citation>
    <scope>NUCLEOTIDE SEQUENCE</scope>
    <source>
        <strain evidence="1">Babe33</strain>
    </source>
</reference>
<keyword evidence="2" id="KW-1185">Reference proteome</keyword>